<accession>A0ABW9ZZ50</accession>
<dbReference type="RefSeq" id="WP_161919284.1">
    <property type="nucleotide sequence ID" value="NZ_JAACYS010000004.1"/>
</dbReference>
<feature type="transmembrane region" description="Helical" evidence="1">
    <location>
        <begin position="6"/>
        <end position="28"/>
    </location>
</feature>
<sequence length="181" mass="20703">MNWKKVLGWGFGIVIFVVGIISSSYFLLSWGEKPAEQTSTNSENQVESTTMNSENFDEVVHTPADQSIITMANGSDGHSFIAKYHKFYNDTLGWNRIHSTDYDEQVRVAKEIIEQIDGAQINNEKLANDLATIKDLAESLISKESRQTMRKLHRYFHDLDIYLNGYDRASTFGYTEYKGEN</sequence>
<dbReference type="Proteomes" id="UP000743899">
    <property type="component" value="Unassembled WGS sequence"/>
</dbReference>
<organism evidence="2 3">
    <name type="scientific">Pallidibacillus pasinlerensis</name>
    <dbReference type="NCBI Taxonomy" id="2703818"/>
    <lineage>
        <taxon>Bacteria</taxon>
        <taxon>Bacillati</taxon>
        <taxon>Bacillota</taxon>
        <taxon>Bacilli</taxon>
        <taxon>Bacillales</taxon>
        <taxon>Bacillaceae</taxon>
        <taxon>Pallidibacillus</taxon>
    </lineage>
</organism>
<evidence type="ECO:0000313" key="3">
    <source>
        <dbReference type="Proteomes" id="UP000743899"/>
    </source>
</evidence>
<keyword evidence="1" id="KW-1133">Transmembrane helix</keyword>
<dbReference type="EMBL" id="JAACYS010000004">
    <property type="protein sequence ID" value="NCU16445.1"/>
    <property type="molecule type" value="Genomic_DNA"/>
</dbReference>
<name>A0ABW9ZZ50_9BACI</name>
<keyword evidence="1" id="KW-0812">Transmembrane</keyword>
<evidence type="ECO:0000256" key="1">
    <source>
        <dbReference type="SAM" id="Phobius"/>
    </source>
</evidence>
<proteinExistence type="predicted"/>
<protein>
    <submittedName>
        <fullName evidence="2">Uncharacterized protein</fullName>
    </submittedName>
</protein>
<keyword evidence="3" id="KW-1185">Reference proteome</keyword>
<reference evidence="2 3" key="1">
    <citation type="submission" date="2020-01" db="EMBL/GenBank/DDBJ databases">
        <title>A novel Bacillus sp. from Pasinler.</title>
        <authorList>
            <person name="Adiguzel A."/>
            <person name="Ay H."/>
            <person name="Baltaci M.O."/>
        </authorList>
    </citation>
    <scope>NUCLEOTIDE SEQUENCE [LARGE SCALE GENOMIC DNA]</scope>
    <source>
        <strain evidence="2 3">P1</strain>
    </source>
</reference>
<evidence type="ECO:0000313" key="2">
    <source>
        <dbReference type="EMBL" id="NCU16445.1"/>
    </source>
</evidence>
<gene>
    <name evidence="2" type="ORF">GW534_01485</name>
</gene>
<comment type="caution">
    <text evidence="2">The sequence shown here is derived from an EMBL/GenBank/DDBJ whole genome shotgun (WGS) entry which is preliminary data.</text>
</comment>
<keyword evidence="1" id="KW-0472">Membrane</keyword>